<dbReference type="AlphaFoldDB" id="A0A392T7I7"/>
<comment type="caution">
    <text evidence="2">The sequence shown here is derived from an EMBL/GenBank/DDBJ whole genome shotgun (WGS) entry which is preliminary data.</text>
</comment>
<evidence type="ECO:0000313" key="2">
    <source>
        <dbReference type="EMBL" id="MCI57018.1"/>
    </source>
</evidence>
<dbReference type="Proteomes" id="UP000265520">
    <property type="component" value="Unassembled WGS sequence"/>
</dbReference>
<name>A0A392T7I7_9FABA</name>
<evidence type="ECO:0000313" key="3">
    <source>
        <dbReference type="Proteomes" id="UP000265520"/>
    </source>
</evidence>
<feature type="region of interest" description="Disordered" evidence="1">
    <location>
        <begin position="1"/>
        <end position="20"/>
    </location>
</feature>
<sequence>MIVPSNINENTAPRMKRDKKPVFEHCSNKFKSRGSSVGRLDGKKHGMDCIEIEKVGILLDEVDGRCKSSFEIVNVAEGG</sequence>
<keyword evidence="3" id="KW-1185">Reference proteome</keyword>
<accession>A0A392T7I7</accession>
<feature type="compositionally biased region" description="Polar residues" evidence="1">
    <location>
        <begin position="1"/>
        <end position="11"/>
    </location>
</feature>
<proteinExistence type="predicted"/>
<organism evidence="2 3">
    <name type="scientific">Trifolium medium</name>
    <dbReference type="NCBI Taxonomy" id="97028"/>
    <lineage>
        <taxon>Eukaryota</taxon>
        <taxon>Viridiplantae</taxon>
        <taxon>Streptophyta</taxon>
        <taxon>Embryophyta</taxon>
        <taxon>Tracheophyta</taxon>
        <taxon>Spermatophyta</taxon>
        <taxon>Magnoliopsida</taxon>
        <taxon>eudicotyledons</taxon>
        <taxon>Gunneridae</taxon>
        <taxon>Pentapetalae</taxon>
        <taxon>rosids</taxon>
        <taxon>fabids</taxon>
        <taxon>Fabales</taxon>
        <taxon>Fabaceae</taxon>
        <taxon>Papilionoideae</taxon>
        <taxon>50 kb inversion clade</taxon>
        <taxon>NPAAA clade</taxon>
        <taxon>Hologalegina</taxon>
        <taxon>IRL clade</taxon>
        <taxon>Trifolieae</taxon>
        <taxon>Trifolium</taxon>
    </lineage>
</organism>
<reference evidence="2 3" key="1">
    <citation type="journal article" date="2018" name="Front. Plant Sci.">
        <title>Red Clover (Trifolium pratense) and Zigzag Clover (T. medium) - A Picture of Genomic Similarities and Differences.</title>
        <authorList>
            <person name="Dluhosova J."/>
            <person name="Istvanek J."/>
            <person name="Nedelnik J."/>
            <person name="Repkova J."/>
        </authorList>
    </citation>
    <scope>NUCLEOTIDE SEQUENCE [LARGE SCALE GENOMIC DNA]</scope>
    <source>
        <strain evidence="3">cv. 10/8</strain>
        <tissue evidence="2">Leaf</tissue>
    </source>
</reference>
<evidence type="ECO:0000256" key="1">
    <source>
        <dbReference type="SAM" id="MobiDB-lite"/>
    </source>
</evidence>
<protein>
    <submittedName>
        <fullName evidence="2">Uncharacterized protein</fullName>
    </submittedName>
</protein>
<dbReference type="EMBL" id="LXQA010522338">
    <property type="protein sequence ID" value="MCI57018.1"/>
    <property type="molecule type" value="Genomic_DNA"/>
</dbReference>